<dbReference type="InterPro" id="IPR011990">
    <property type="entry name" value="TPR-like_helical_dom_sf"/>
</dbReference>
<dbReference type="PROSITE" id="PS50005">
    <property type="entry name" value="TPR"/>
    <property type="match status" value="1"/>
</dbReference>
<reference evidence="3 4" key="1">
    <citation type="submission" date="2018-12" db="EMBL/GenBank/DDBJ databases">
        <title>Draft Genome Sequence of Chryseobacterium arthrosphaerae strain ED882-96 Isolated from the Blood of a Patient with Liver Cirrhosis in Taiwan.</title>
        <authorList>
            <person name="Lin J.-N."/>
            <person name="Lai C.-H."/>
            <person name="Yang C.-H."/>
            <person name="Huang Y.-H."/>
        </authorList>
    </citation>
    <scope>NUCLEOTIDE SEQUENCE [LARGE SCALE GENOMIC DNA]</scope>
    <source>
        <strain evidence="3 4">ED882-96</strain>
    </source>
</reference>
<dbReference type="AlphaFoldDB" id="A0A3S0PRT4"/>
<keyword evidence="1" id="KW-0802">TPR repeat</keyword>
<evidence type="ECO:0000313" key="3">
    <source>
        <dbReference type="EMBL" id="RTZ49371.1"/>
    </source>
</evidence>
<keyword evidence="2" id="KW-0472">Membrane</keyword>
<accession>A0A3S0PRT4</accession>
<evidence type="ECO:0000256" key="2">
    <source>
        <dbReference type="SAM" id="Phobius"/>
    </source>
</evidence>
<protein>
    <submittedName>
        <fullName evidence="3">Uncharacterized protein</fullName>
    </submittedName>
</protein>
<dbReference type="Gene3D" id="1.25.40.10">
    <property type="entry name" value="Tetratricopeptide repeat domain"/>
    <property type="match status" value="1"/>
</dbReference>
<dbReference type="InterPro" id="IPR019734">
    <property type="entry name" value="TPR_rpt"/>
</dbReference>
<feature type="transmembrane region" description="Helical" evidence="2">
    <location>
        <begin position="150"/>
        <end position="168"/>
    </location>
</feature>
<evidence type="ECO:0000313" key="4">
    <source>
        <dbReference type="Proteomes" id="UP000276953"/>
    </source>
</evidence>
<gene>
    <name evidence="3" type="ORF">EJ377_01565</name>
</gene>
<sequence>MIAYLAMSIGYSYIERNDFGTAEKYLLNAQKIYENKKYNTDPIHKAETFNVLSKLYIKKKLYQKAIEYATNALKFEKQHSFPHERKQTYEHLLQAYLKIGDNEKAEFYREKFTALSDSLNYEEKKTANLTMKKMVTDEVNEHKAISKKQLTIIIVLFLLAAIVTSLLWRRKNINLHRNYEELIAKLNSEKQSDKHELPPKVDSAHDKTRPSITITDETAKFCFLSLKI</sequence>
<keyword evidence="2" id="KW-0812">Transmembrane</keyword>
<dbReference type="SMART" id="SM00028">
    <property type="entry name" value="TPR"/>
    <property type="match status" value="2"/>
</dbReference>
<proteinExistence type="predicted"/>
<evidence type="ECO:0000256" key="1">
    <source>
        <dbReference type="PROSITE-ProRule" id="PRU00339"/>
    </source>
</evidence>
<keyword evidence="2" id="KW-1133">Transmembrane helix</keyword>
<comment type="caution">
    <text evidence="3">The sequence shown here is derived from an EMBL/GenBank/DDBJ whole genome shotgun (WGS) entry which is preliminary data.</text>
</comment>
<dbReference type="Proteomes" id="UP000276953">
    <property type="component" value="Unassembled WGS sequence"/>
</dbReference>
<organism evidence="3 4">
    <name type="scientific">Chryseobacterium arthrosphaerae</name>
    <dbReference type="NCBI Taxonomy" id="651561"/>
    <lineage>
        <taxon>Bacteria</taxon>
        <taxon>Pseudomonadati</taxon>
        <taxon>Bacteroidota</taxon>
        <taxon>Flavobacteriia</taxon>
        <taxon>Flavobacteriales</taxon>
        <taxon>Weeksellaceae</taxon>
        <taxon>Chryseobacterium group</taxon>
        <taxon>Chryseobacterium</taxon>
    </lineage>
</organism>
<feature type="repeat" description="TPR" evidence="1">
    <location>
        <begin position="46"/>
        <end position="79"/>
    </location>
</feature>
<dbReference type="SUPFAM" id="SSF48452">
    <property type="entry name" value="TPR-like"/>
    <property type="match status" value="1"/>
</dbReference>
<dbReference type="EMBL" id="RYFC01000001">
    <property type="protein sequence ID" value="RTZ49371.1"/>
    <property type="molecule type" value="Genomic_DNA"/>
</dbReference>
<name>A0A3S0PRT4_9FLAO</name>
<dbReference type="Pfam" id="PF13181">
    <property type="entry name" value="TPR_8"/>
    <property type="match status" value="1"/>
</dbReference>